<keyword evidence="2 4" id="KW-0238">DNA-binding</keyword>
<dbReference type="Gene3D" id="1.10.357.10">
    <property type="entry name" value="Tetracycline Repressor, domain 2"/>
    <property type="match status" value="1"/>
</dbReference>
<proteinExistence type="predicted"/>
<evidence type="ECO:0000256" key="1">
    <source>
        <dbReference type="ARBA" id="ARBA00023015"/>
    </source>
</evidence>
<geneLocation type="plasmid" evidence="7"/>
<reference evidence="6 7" key="1">
    <citation type="journal article" date="2014" name="Genome Announc.">
        <title>Draft Genome Sequence of the Haloacid-Degrading Burkholderia caribensis Strain MBA4.</title>
        <authorList>
            <person name="Pan Y."/>
            <person name="Kong K.F."/>
            <person name="Tsang J.S."/>
        </authorList>
    </citation>
    <scope>NUCLEOTIDE SEQUENCE [LARGE SCALE GENOMIC DNA]</scope>
    <source>
        <strain evidence="6 7">MBA4</strain>
        <plasmid evidence="7">Plasmid</plasmid>
    </source>
</reference>
<evidence type="ECO:0000259" key="5">
    <source>
        <dbReference type="PROSITE" id="PS50977"/>
    </source>
</evidence>
<name>A0A0P0RMJ0_9BURK</name>
<dbReference type="GO" id="GO:0003677">
    <property type="term" value="F:DNA binding"/>
    <property type="evidence" value="ECO:0007669"/>
    <property type="project" value="UniProtKB-UniRule"/>
</dbReference>
<dbReference type="Proteomes" id="UP000019146">
    <property type="component" value="Plasmid unnamed"/>
</dbReference>
<evidence type="ECO:0000256" key="4">
    <source>
        <dbReference type="PROSITE-ProRule" id="PRU00335"/>
    </source>
</evidence>
<dbReference type="PANTHER" id="PTHR47506">
    <property type="entry name" value="TRANSCRIPTIONAL REGULATORY PROTEIN"/>
    <property type="match status" value="1"/>
</dbReference>
<dbReference type="InterPro" id="IPR009057">
    <property type="entry name" value="Homeodomain-like_sf"/>
</dbReference>
<feature type="DNA-binding region" description="H-T-H motif" evidence="4">
    <location>
        <begin position="66"/>
        <end position="85"/>
    </location>
</feature>
<sequence length="227" mass="24377">MGGNLHASFYLTFVRVNISAIMSPVNIHFLITRAVAVRNAASSNSRERILAAATRIAQAHGYSGLNFRDLAEDVGIKAASIYHHFTSKADLGAAVARRYWEDSAAALDTLLAESPDPASCLRQYPDTFRKALESGNRICLCSFMAAESDDLPEVVMKEVHTFADVNVAWLGKVLSAAAVVSSAESGRRARAIFAAVAGAQLIARSRSDISLYDALIESYRATGLLPA</sequence>
<keyword evidence="6" id="KW-0614">Plasmid</keyword>
<dbReference type="InterPro" id="IPR001647">
    <property type="entry name" value="HTH_TetR"/>
</dbReference>
<evidence type="ECO:0000313" key="6">
    <source>
        <dbReference type="EMBL" id="ALL70167.1"/>
    </source>
</evidence>
<feature type="domain" description="HTH tetR-type" evidence="5">
    <location>
        <begin position="43"/>
        <end position="103"/>
    </location>
</feature>
<dbReference type="EMBL" id="CP012748">
    <property type="protein sequence ID" value="ALL70167.1"/>
    <property type="molecule type" value="Genomic_DNA"/>
</dbReference>
<dbReference type="KEGG" id="bcai:K788_0001485"/>
<gene>
    <name evidence="6" type="ORF">K788_0001485</name>
</gene>
<dbReference type="Pfam" id="PF00440">
    <property type="entry name" value="TetR_N"/>
    <property type="match status" value="1"/>
</dbReference>
<dbReference type="SUPFAM" id="SSF48498">
    <property type="entry name" value="Tetracyclin repressor-like, C-terminal domain"/>
    <property type="match status" value="1"/>
</dbReference>
<dbReference type="PANTHER" id="PTHR47506:SF1">
    <property type="entry name" value="HTH-TYPE TRANSCRIPTIONAL REGULATOR YJDC"/>
    <property type="match status" value="1"/>
</dbReference>
<dbReference type="SUPFAM" id="SSF46689">
    <property type="entry name" value="Homeodomain-like"/>
    <property type="match status" value="1"/>
</dbReference>
<dbReference type="PROSITE" id="PS50977">
    <property type="entry name" value="HTH_TETR_2"/>
    <property type="match status" value="1"/>
</dbReference>
<dbReference type="AlphaFoldDB" id="A0A0P0RMJ0"/>
<evidence type="ECO:0000256" key="3">
    <source>
        <dbReference type="ARBA" id="ARBA00023163"/>
    </source>
</evidence>
<protein>
    <submittedName>
        <fullName evidence="6">Transcriptional regulator, TetR family</fullName>
    </submittedName>
</protein>
<keyword evidence="3" id="KW-0804">Transcription</keyword>
<evidence type="ECO:0000256" key="2">
    <source>
        <dbReference type="ARBA" id="ARBA00023125"/>
    </source>
</evidence>
<evidence type="ECO:0000313" key="7">
    <source>
        <dbReference type="Proteomes" id="UP000019146"/>
    </source>
</evidence>
<dbReference type="PRINTS" id="PR00455">
    <property type="entry name" value="HTHTETR"/>
</dbReference>
<dbReference type="InterPro" id="IPR036271">
    <property type="entry name" value="Tet_transcr_reg_TetR-rel_C_sf"/>
</dbReference>
<organism evidence="6 7">
    <name type="scientific">Paraburkholderia caribensis MBA4</name>
    <dbReference type="NCBI Taxonomy" id="1323664"/>
    <lineage>
        <taxon>Bacteria</taxon>
        <taxon>Pseudomonadati</taxon>
        <taxon>Pseudomonadota</taxon>
        <taxon>Betaproteobacteria</taxon>
        <taxon>Burkholderiales</taxon>
        <taxon>Burkholderiaceae</taxon>
        <taxon>Paraburkholderia</taxon>
    </lineage>
</organism>
<keyword evidence="1" id="KW-0805">Transcription regulation</keyword>
<accession>A0A0P0RMJ0</accession>